<dbReference type="Proteomes" id="UP000515908">
    <property type="component" value="Chromosome 01"/>
</dbReference>
<dbReference type="GO" id="GO:0019905">
    <property type="term" value="F:syntaxin binding"/>
    <property type="evidence" value="ECO:0007669"/>
    <property type="project" value="TreeGrafter"/>
</dbReference>
<reference evidence="8 9" key="1">
    <citation type="submission" date="2020-08" db="EMBL/GenBank/DDBJ databases">
        <authorList>
            <person name="Newling K."/>
            <person name="Davey J."/>
            <person name="Forrester S."/>
        </authorList>
    </citation>
    <scope>NUCLEOTIDE SEQUENCE [LARGE SCALE GENOMIC DNA]</scope>
    <source>
        <strain evidence="9">Crithidia deanei Carvalho (ATCC PRA-265)</strain>
    </source>
</reference>
<sequence length="509" mass="56664">MRILSSLVQAMSDHFSSVVLRWVVSVSNVLYPSLQFYTERDTLVSTKTVELCQSLLAEEDSIVCLLIVSRAERRPFSSVEEIERCAQMAYRLRGAAVEFFSRLQHEAPTGPVTNCLSHFSYPPTAVQAAITRHARNYFKLQHARQLEKLTLVLESETWNAKESIDPIFQSYLQTLCGSSEKDVAVFDELAISEQNLVHHAARRNRAKSTAVNRGEDDLLGSMANKLYVSLDGDSDGRIVCDSTLILIELLQSYDTFLGQFPILSFEVTSRTLELISLYDSYTANLILNAEAVKKGTLSTITINNVCIASQPLALLLDFLPLWQQRIMATLRLRSTPWENAPTEESKAATKHTKVESFLENEITTVKKSLKLHREQCLGRASTVVLRKVNSLEAMEKGTWSSKGNEWVMTMLREVARLLRAVKPLLPTGDSHGVVIPLIRALSLKIKEITASIPATETASRELASSDLILFKVNVEKFGYDVLAAVDKGVVETAIAAPSLSNPVAPMTRF</sequence>
<feature type="domain" description="Vacuolar protein sorting-associated protein 54 C-terminal" evidence="7">
    <location>
        <begin position="238"/>
        <end position="340"/>
    </location>
</feature>
<evidence type="ECO:0000256" key="3">
    <source>
        <dbReference type="ARBA" id="ARBA00022448"/>
    </source>
</evidence>
<keyword evidence="5" id="KW-0333">Golgi apparatus</keyword>
<dbReference type="Pfam" id="PF07928">
    <property type="entry name" value="Vps54"/>
    <property type="match status" value="1"/>
</dbReference>
<dbReference type="AlphaFoldDB" id="A0A7G2C0M7"/>
<dbReference type="GO" id="GO:0005829">
    <property type="term" value="C:cytosol"/>
    <property type="evidence" value="ECO:0007669"/>
    <property type="project" value="GOC"/>
</dbReference>
<evidence type="ECO:0000313" key="8">
    <source>
        <dbReference type="EMBL" id="CAD2213239.1"/>
    </source>
</evidence>
<dbReference type="GO" id="GO:0000938">
    <property type="term" value="C:GARP complex"/>
    <property type="evidence" value="ECO:0007669"/>
    <property type="project" value="InterPro"/>
</dbReference>
<proteinExistence type="inferred from homology"/>
<comment type="similarity">
    <text evidence="2">Belongs to the VPS54 family.</text>
</comment>
<evidence type="ECO:0000313" key="9">
    <source>
        <dbReference type="Proteomes" id="UP000515908"/>
    </source>
</evidence>
<dbReference type="PANTHER" id="PTHR12965:SF0">
    <property type="entry name" value="VACUOLAR PROTEIN SORTING-ASSOCIATED PROTEIN 54"/>
    <property type="match status" value="1"/>
</dbReference>
<comment type="subcellular location">
    <subcellularLocation>
        <location evidence="1">Golgi apparatus</location>
        <location evidence="1">trans-Golgi network</location>
    </subcellularLocation>
</comment>
<evidence type="ECO:0000259" key="7">
    <source>
        <dbReference type="Pfam" id="PF07928"/>
    </source>
</evidence>
<keyword evidence="3" id="KW-0813">Transport</keyword>
<evidence type="ECO:0000256" key="5">
    <source>
        <dbReference type="ARBA" id="ARBA00023034"/>
    </source>
</evidence>
<dbReference type="OrthoDB" id="10259024at2759"/>
<evidence type="ECO:0000256" key="6">
    <source>
        <dbReference type="ARBA" id="ARBA00023054"/>
    </source>
</evidence>
<keyword evidence="6" id="KW-0175">Coiled coil</keyword>
<evidence type="ECO:0000256" key="1">
    <source>
        <dbReference type="ARBA" id="ARBA00004601"/>
    </source>
</evidence>
<keyword evidence="4" id="KW-0653">Protein transport</keyword>
<dbReference type="PANTHER" id="PTHR12965">
    <property type="entry name" value="VACUOLAR PROTEIN SORTING 54"/>
    <property type="match status" value="1"/>
</dbReference>
<dbReference type="InterPro" id="IPR039745">
    <property type="entry name" value="Vps54"/>
</dbReference>
<name>A0A7G2C0M7_9TRYP</name>
<accession>A0A7G2C0M7</accession>
<protein>
    <submittedName>
        <fullName evidence="8">Vps54-like protein, putative</fullName>
    </submittedName>
</protein>
<organism evidence="8 9">
    <name type="scientific">Angomonas deanei</name>
    <dbReference type="NCBI Taxonomy" id="59799"/>
    <lineage>
        <taxon>Eukaryota</taxon>
        <taxon>Discoba</taxon>
        <taxon>Euglenozoa</taxon>
        <taxon>Kinetoplastea</taxon>
        <taxon>Metakinetoplastina</taxon>
        <taxon>Trypanosomatida</taxon>
        <taxon>Trypanosomatidae</taxon>
        <taxon>Strigomonadinae</taxon>
        <taxon>Angomonas</taxon>
    </lineage>
</organism>
<dbReference type="EMBL" id="LR877145">
    <property type="protein sequence ID" value="CAD2213239.1"/>
    <property type="molecule type" value="Genomic_DNA"/>
</dbReference>
<dbReference type="GO" id="GO:0042147">
    <property type="term" value="P:retrograde transport, endosome to Golgi"/>
    <property type="evidence" value="ECO:0007669"/>
    <property type="project" value="InterPro"/>
</dbReference>
<keyword evidence="9" id="KW-1185">Reference proteome</keyword>
<gene>
    <name evidence="8" type="ORF">ADEAN_000067600</name>
</gene>
<dbReference type="GO" id="GO:0006896">
    <property type="term" value="P:Golgi to vacuole transport"/>
    <property type="evidence" value="ECO:0007669"/>
    <property type="project" value="TreeGrafter"/>
</dbReference>
<dbReference type="InterPro" id="IPR012501">
    <property type="entry name" value="Vps54_C"/>
</dbReference>
<dbReference type="GO" id="GO:0015031">
    <property type="term" value="P:protein transport"/>
    <property type="evidence" value="ECO:0007669"/>
    <property type="project" value="UniProtKB-KW"/>
</dbReference>
<evidence type="ECO:0000256" key="4">
    <source>
        <dbReference type="ARBA" id="ARBA00022927"/>
    </source>
</evidence>
<dbReference type="VEuPathDB" id="TriTrypDB:ADEAN_000067600"/>
<evidence type="ECO:0000256" key="2">
    <source>
        <dbReference type="ARBA" id="ARBA00009150"/>
    </source>
</evidence>